<dbReference type="KEGG" id="amy:ADJ76_07995"/>
<protein>
    <submittedName>
        <fullName evidence="1">Uncharacterized protein</fullName>
    </submittedName>
</protein>
<dbReference type="AlphaFoldDB" id="A0AAQ0BVM0"/>
<gene>
    <name evidence="1" type="ORF">I6H42_07395</name>
</gene>
<keyword evidence="2" id="KW-1185">Reference proteome</keyword>
<organism evidence="1 2">
    <name type="scientific">Schaalia meyeri</name>
    <dbReference type="NCBI Taxonomy" id="52773"/>
    <lineage>
        <taxon>Bacteria</taxon>
        <taxon>Bacillati</taxon>
        <taxon>Actinomycetota</taxon>
        <taxon>Actinomycetes</taxon>
        <taxon>Actinomycetales</taxon>
        <taxon>Actinomycetaceae</taxon>
        <taxon>Schaalia</taxon>
    </lineage>
</organism>
<dbReference type="RefSeq" id="WP_050695551.1">
    <property type="nucleotide sequence ID" value="NZ_CP012072.1"/>
</dbReference>
<dbReference type="EMBL" id="CP066065">
    <property type="protein sequence ID" value="QQC43600.1"/>
    <property type="molecule type" value="Genomic_DNA"/>
</dbReference>
<reference evidence="1 2" key="1">
    <citation type="submission" date="2020-12" db="EMBL/GenBank/DDBJ databases">
        <title>FDA dAtabase for Regulatory Grade micrObial Sequences (FDA-ARGOS): Supporting development and validation of Infectious Disease Dx tests.</title>
        <authorList>
            <person name="Sproer C."/>
            <person name="Gronow S."/>
            <person name="Severitt S."/>
            <person name="Schroder I."/>
            <person name="Tallon L."/>
            <person name="Sadzewicz L."/>
            <person name="Zhao X."/>
            <person name="Boylan J."/>
            <person name="Ott S."/>
            <person name="Bowen H."/>
            <person name="Vavikolanu K."/>
            <person name="Mehta A."/>
            <person name="Aluvathingal J."/>
            <person name="Nadendla S."/>
            <person name="Lowell S."/>
            <person name="Myers T."/>
            <person name="Yan Y."/>
            <person name="Sichtig H."/>
        </authorList>
    </citation>
    <scope>NUCLEOTIDE SEQUENCE [LARGE SCALE GENOMIC DNA]</scope>
    <source>
        <strain evidence="1 2">FDAARGOS_985</strain>
    </source>
</reference>
<evidence type="ECO:0000313" key="1">
    <source>
        <dbReference type="EMBL" id="QQC43600.1"/>
    </source>
</evidence>
<accession>A0AAQ0BVM0</accession>
<dbReference type="Proteomes" id="UP000595220">
    <property type="component" value="Chromosome"/>
</dbReference>
<sequence>MSADLVITEDMLAHMAGTFDDLGESAEEVAPQLPISVDGGIATDIITDLMGTLDYAGSTFAANCHGCADNLRTLVANHQENEATVMEYLHGLKEQMS</sequence>
<name>A0AAQ0BVM0_9ACTO</name>
<proteinExistence type="predicted"/>
<evidence type="ECO:0000313" key="2">
    <source>
        <dbReference type="Proteomes" id="UP000595220"/>
    </source>
</evidence>